<feature type="region of interest" description="Disordered" evidence="1">
    <location>
        <begin position="153"/>
        <end position="214"/>
    </location>
</feature>
<dbReference type="Proteomes" id="UP001218362">
    <property type="component" value="Chromosome"/>
</dbReference>
<name>A0AAJ6BM81_9SPHN</name>
<sequence>MKIATSIPQPSGTPQLSERFDEGSGRERGSFAEMLAAMLSPQQSDHAHDAAPNKWALAQQPDDGDENSAPDCCPRIGASSKSFAQGRLLVEIALNFRGPSDAQPLHEAGGLPHARLGAQGRMADSSEAQAGPTLCEFLAHWAATFVPPAVHAETPSAAGTSLPPIRSASTPAAASVSRGPPELPARQQIAPERGPLRSARQSSAAPAPPTNSVRNLSPFGAQLIALESGLRLVLRLPRLAGGERTELEAQVSRLLEQQGHHRHEIVIHEIARGEA</sequence>
<feature type="compositionally biased region" description="Basic and acidic residues" evidence="1">
    <location>
        <begin position="18"/>
        <end position="30"/>
    </location>
</feature>
<reference evidence="2" key="1">
    <citation type="submission" date="2023-03" db="EMBL/GenBank/DDBJ databases">
        <title>Andean soil-derived lignocellulolytic bacterial consortium as a source of novel taxa and putative plastic-active enzymes.</title>
        <authorList>
            <person name="Diaz-Garcia L."/>
            <person name="Chuvochina M."/>
            <person name="Feuerriegel G."/>
            <person name="Bunk B."/>
            <person name="Sproer C."/>
            <person name="Streit W.R."/>
            <person name="Rodriguez L.M."/>
            <person name="Overmann J."/>
            <person name="Jimenez D.J."/>
        </authorList>
    </citation>
    <scope>NUCLEOTIDE SEQUENCE</scope>
    <source>
        <strain evidence="2">MAG 26</strain>
    </source>
</reference>
<dbReference type="EMBL" id="CP119316">
    <property type="protein sequence ID" value="WEK46119.1"/>
    <property type="molecule type" value="Genomic_DNA"/>
</dbReference>
<gene>
    <name evidence="2" type="ORF">P0Y56_14005</name>
</gene>
<evidence type="ECO:0000313" key="3">
    <source>
        <dbReference type="Proteomes" id="UP001218362"/>
    </source>
</evidence>
<organism evidence="2 3">
    <name type="scientific">Candidatus Andeanibacterium colombiense</name>
    <dbReference type="NCBI Taxonomy" id="3121345"/>
    <lineage>
        <taxon>Bacteria</taxon>
        <taxon>Pseudomonadati</taxon>
        <taxon>Pseudomonadota</taxon>
        <taxon>Alphaproteobacteria</taxon>
        <taxon>Sphingomonadales</taxon>
        <taxon>Sphingomonadaceae</taxon>
        <taxon>Candidatus Andeanibacterium</taxon>
    </lineage>
</organism>
<accession>A0AAJ6BM81</accession>
<feature type="compositionally biased region" description="Low complexity" evidence="1">
    <location>
        <begin position="196"/>
        <end position="205"/>
    </location>
</feature>
<feature type="compositionally biased region" description="Polar residues" evidence="1">
    <location>
        <begin position="1"/>
        <end position="16"/>
    </location>
</feature>
<protein>
    <submittedName>
        <fullName evidence="2">Uncharacterized protein</fullName>
    </submittedName>
</protein>
<dbReference type="AlphaFoldDB" id="A0AAJ6BM81"/>
<evidence type="ECO:0000313" key="2">
    <source>
        <dbReference type="EMBL" id="WEK46119.1"/>
    </source>
</evidence>
<evidence type="ECO:0000256" key="1">
    <source>
        <dbReference type="SAM" id="MobiDB-lite"/>
    </source>
</evidence>
<dbReference type="KEGG" id="acob:P0Y56_14005"/>
<feature type="region of interest" description="Disordered" evidence="1">
    <location>
        <begin position="1"/>
        <end position="69"/>
    </location>
</feature>
<proteinExistence type="predicted"/>